<comment type="caution">
    <text evidence="2">The sequence shown here is derived from an EMBL/GenBank/DDBJ whole genome shotgun (WGS) entry which is preliminary data.</text>
</comment>
<proteinExistence type="predicted"/>
<evidence type="ECO:0000256" key="1">
    <source>
        <dbReference type="SAM" id="Phobius"/>
    </source>
</evidence>
<feature type="transmembrane region" description="Helical" evidence="1">
    <location>
        <begin position="21"/>
        <end position="40"/>
    </location>
</feature>
<accession>A0AAE0HYD3</accession>
<sequence length="84" mass="9344">MPGPPSQRHGMPLYGWRKRGAIFMLITTILVALHISQPLLPSSHSVVRCCCASFRLFSVLVLVIHASALGSLCKDSRPWMIEQE</sequence>
<gene>
    <name evidence="2" type="ORF">B0H66DRAFT_564567</name>
</gene>
<keyword evidence="1" id="KW-0472">Membrane</keyword>
<name>A0AAE0HYD3_9PEZI</name>
<dbReference type="EMBL" id="JAUEDM010000006">
    <property type="protein sequence ID" value="KAK3315115.1"/>
    <property type="molecule type" value="Genomic_DNA"/>
</dbReference>
<dbReference type="AlphaFoldDB" id="A0AAE0HYD3"/>
<keyword evidence="1" id="KW-1133">Transmembrane helix</keyword>
<feature type="transmembrane region" description="Helical" evidence="1">
    <location>
        <begin position="52"/>
        <end position="73"/>
    </location>
</feature>
<evidence type="ECO:0000313" key="2">
    <source>
        <dbReference type="EMBL" id="KAK3315115.1"/>
    </source>
</evidence>
<reference evidence="2" key="2">
    <citation type="submission" date="2023-06" db="EMBL/GenBank/DDBJ databases">
        <authorList>
            <consortium name="Lawrence Berkeley National Laboratory"/>
            <person name="Haridas S."/>
            <person name="Hensen N."/>
            <person name="Bonometti L."/>
            <person name="Westerberg I."/>
            <person name="Brannstrom I.O."/>
            <person name="Guillou S."/>
            <person name="Cros-Aarteil S."/>
            <person name="Calhoun S."/>
            <person name="Kuo A."/>
            <person name="Mondo S."/>
            <person name="Pangilinan J."/>
            <person name="Riley R."/>
            <person name="Labutti K."/>
            <person name="Andreopoulos B."/>
            <person name="Lipzen A."/>
            <person name="Chen C."/>
            <person name="Yanf M."/>
            <person name="Daum C."/>
            <person name="Ng V."/>
            <person name="Clum A."/>
            <person name="Steindorff A."/>
            <person name="Ohm R."/>
            <person name="Martin F."/>
            <person name="Silar P."/>
            <person name="Natvig D."/>
            <person name="Lalanne C."/>
            <person name="Gautier V."/>
            <person name="Ament-Velasquez S.L."/>
            <person name="Kruys A."/>
            <person name="Hutchinson M.I."/>
            <person name="Powell A.J."/>
            <person name="Barry K."/>
            <person name="Miller A.N."/>
            <person name="Grigoriev I.V."/>
            <person name="Debuchy R."/>
            <person name="Gladieux P."/>
            <person name="Thoren M.H."/>
            <person name="Johannesson H."/>
        </authorList>
    </citation>
    <scope>NUCLEOTIDE SEQUENCE</scope>
    <source>
        <strain evidence="2">CBS 118394</strain>
    </source>
</reference>
<reference evidence="2" key="1">
    <citation type="journal article" date="2023" name="Mol. Phylogenet. Evol.">
        <title>Genome-scale phylogeny and comparative genomics of the fungal order Sordariales.</title>
        <authorList>
            <person name="Hensen N."/>
            <person name="Bonometti L."/>
            <person name="Westerberg I."/>
            <person name="Brannstrom I.O."/>
            <person name="Guillou S."/>
            <person name="Cros-Aarteil S."/>
            <person name="Calhoun S."/>
            <person name="Haridas S."/>
            <person name="Kuo A."/>
            <person name="Mondo S."/>
            <person name="Pangilinan J."/>
            <person name="Riley R."/>
            <person name="LaButti K."/>
            <person name="Andreopoulos B."/>
            <person name="Lipzen A."/>
            <person name="Chen C."/>
            <person name="Yan M."/>
            <person name="Daum C."/>
            <person name="Ng V."/>
            <person name="Clum A."/>
            <person name="Steindorff A."/>
            <person name="Ohm R.A."/>
            <person name="Martin F."/>
            <person name="Silar P."/>
            <person name="Natvig D.O."/>
            <person name="Lalanne C."/>
            <person name="Gautier V."/>
            <person name="Ament-Velasquez S.L."/>
            <person name="Kruys A."/>
            <person name="Hutchinson M.I."/>
            <person name="Powell A.J."/>
            <person name="Barry K."/>
            <person name="Miller A.N."/>
            <person name="Grigoriev I.V."/>
            <person name="Debuchy R."/>
            <person name="Gladieux P."/>
            <person name="Hiltunen Thoren M."/>
            <person name="Johannesson H."/>
        </authorList>
    </citation>
    <scope>NUCLEOTIDE SEQUENCE</scope>
    <source>
        <strain evidence="2">CBS 118394</strain>
    </source>
</reference>
<organism evidence="2 3">
    <name type="scientific">Apodospora peruviana</name>
    <dbReference type="NCBI Taxonomy" id="516989"/>
    <lineage>
        <taxon>Eukaryota</taxon>
        <taxon>Fungi</taxon>
        <taxon>Dikarya</taxon>
        <taxon>Ascomycota</taxon>
        <taxon>Pezizomycotina</taxon>
        <taxon>Sordariomycetes</taxon>
        <taxon>Sordariomycetidae</taxon>
        <taxon>Sordariales</taxon>
        <taxon>Lasiosphaeriaceae</taxon>
        <taxon>Apodospora</taxon>
    </lineage>
</organism>
<evidence type="ECO:0000313" key="3">
    <source>
        <dbReference type="Proteomes" id="UP001283341"/>
    </source>
</evidence>
<dbReference type="Proteomes" id="UP001283341">
    <property type="component" value="Unassembled WGS sequence"/>
</dbReference>
<protein>
    <submittedName>
        <fullName evidence="2">Uncharacterized protein</fullName>
    </submittedName>
</protein>
<keyword evidence="1" id="KW-0812">Transmembrane</keyword>
<keyword evidence="3" id="KW-1185">Reference proteome</keyword>